<keyword evidence="5" id="KW-1185">Reference proteome</keyword>
<evidence type="ECO:0000313" key="4">
    <source>
        <dbReference type="EMBL" id="KAG7362887.1"/>
    </source>
</evidence>
<feature type="region of interest" description="Disordered" evidence="3">
    <location>
        <begin position="109"/>
        <end position="158"/>
    </location>
</feature>
<protein>
    <submittedName>
        <fullName evidence="4">AFG1-like ATPase-domain containing protein</fullName>
    </submittedName>
</protein>
<keyword evidence="1" id="KW-0547">Nucleotide-binding</keyword>
<dbReference type="GO" id="GO:0016887">
    <property type="term" value="F:ATP hydrolysis activity"/>
    <property type="evidence" value="ECO:0007669"/>
    <property type="project" value="InterPro"/>
</dbReference>
<dbReference type="NCBIfam" id="NF040713">
    <property type="entry name" value="ZapE"/>
    <property type="match status" value="1"/>
</dbReference>
<evidence type="ECO:0000256" key="1">
    <source>
        <dbReference type="ARBA" id="ARBA00022741"/>
    </source>
</evidence>
<gene>
    <name evidence="4" type="ORF">IV203_026247</name>
</gene>
<dbReference type="Pfam" id="PF03969">
    <property type="entry name" value="AFG1_ATPase"/>
    <property type="match status" value="1"/>
</dbReference>
<dbReference type="OrthoDB" id="548867at2759"/>
<accession>A0A9K3LIZ9</accession>
<evidence type="ECO:0000256" key="2">
    <source>
        <dbReference type="ARBA" id="ARBA00022840"/>
    </source>
</evidence>
<dbReference type="InterPro" id="IPR005654">
    <property type="entry name" value="ATPase_AFG1-like"/>
</dbReference>
<dbReference type="AlphaFoldDB" id="A0A9K3LIZ9"/>
<dbReference type="GO" id="GO:0005739">
    <property type="term" value="C:mitochondrion"/>
    <property type="evidence" value="ECO:0007669"/>
    <property type="project" value="TreeGrafter"/>
</dbReference>
<dbReference type="GO" id="GO:0005524">
    <property type="term" value="F:ATP binding"/>
    <property type="evidence" value="ECO:0007669"/>
    <property type="project" value="UniProtKB-KW"/>
</dbReference>
<reference evidence="4" key="1">
    <citation type="journal article" date="2021" name="Sci. Rep.">
        <title>Diploid genomic architecture of Nitzschia inconspicua, an elite biomass production diatom.</title>
        <authorList>
            <person name="Oliver A."/>
            <person name="Podell S."/>
            <person name="Pinowska A."/>
            <person name="Traller J.C."/>
            <person name="Smith S.R."/>
            <person name="McClure R."/>
            <person name="Beliaev A."/>
            <person name="Bohutskyi P."/>
            <person name="Hill E.A."/>
            <person name="Rabines A."/>
            <person name="Zheng H."/>
            <person name="Allen L.Z."/>
            <person name="Kuo A."/>
            <person name="Grigoriev I.V."/>
            <person name="Allen A.E."/>
            <person name="Hazlebeck D."/>
            <person name="Allen E.E."/>
        </authorList>
    </citation>
    <scope>NUCLEOTIDE SEQUENCE</scope>
    <source>
        <strain evidence="4">Hildebrandi</strain>
    </source>
</reference>
<evidence type="ECO:0000256" key="3">
    <source>
        <dbReference type="SAM" id="MobiDB-lite"/>
    </source>
</evidence>
<dbReference type="Proteomes" id="UP000693970">
    <property type="component" value="Unassembled WGS sequence"/>
</dbReference>
<organism evidence="4 5">
    <name type="scientific">Nitzschia inconspicua</name>
    <dbReference type="NCBI Taxonomy" id="303405"/>
    <lineage>
        <taxon>Eukaryota</taxon>
        <taxon>Sar</taxon>
        <taxon>Stramenopiles</taxon>
        <taxon>Ochrophyta</taxon>
        <taxon>Bacillariophyta</taxon>
        <taxon>Bacillariophyceae</taxon>
        <taxon>Bacillariophycidae</taxon>
        <taxon>Bacillariales</taxon>
        <taxon>Bacillariaceae</taxon>
        <taxon>Nitzschia</taxon>
    </lineage>
</organism>
<evidence type="ECO:0000313" key="5">
    <source>
        <dbReference type="Proteomes" id="UP000693970"/>
    </source>
</evidence>
<comment type="caution">
    <text evidence="4">The sequence shown here is derived from an EMBL/GenBank/DDBJ whole genome shotgun (WGS) entry which is preliminary data.</text>
</comment>
<proteinExistence type="predicted"/>
<dbReference type="PANTHER" id="PTHR12169:SF6">
    <property type="entry name" value="AFG1-LIKE ATPASE"/>
    <property type="match status" value="1"/>
</dbReference>
<feature type="region of interest" description="Disordered" evidence="3">
    <location>
        <begin position="466"/>
        <end position="486"/>
    </location>
</feature>
<name>A0A9K3LIZ9_9STRA</name>
<keyword evidence="2" id="KW-0067">ATP-binding</keyword>
<sequence length="540" mass="61997">MDCFRWIVQRTRFHRVPTRQALPIAAPLSVRHLYTHRFPYTCTAILPQNDLHTFRHERRRSNSTLEVLRQQVELGVLQSDPAQERVAKRLTRLEQALVGYDNAILFQREREKEEKNKSSDSTPKPNASIGDEISPNSQEGVKEEEESEPPIRIPRGLYIHGPVGTGKSMLMDSFYNNAPVVKKERFHFHRFLSQVHTQIHQLKQLDLQTKGRNFFIDTRIEHNPIHRVGKQLAEQVSLLCLDEFQVTDIADAVILSQLFSVLFSYGTVVVATSNRPPQDLYEGGLNRSYFLPFIDLLQQHCIVYHVPSQRDYRRILSNCSSFFVNDQRELERMMRELTVELIEEDGGTVSGRSIELPVGFQRTILVSRVYGGVETKDEDELRNRPIMACFDFEELCDKDRGASDYRAIANAFDIVVVENVPTLDVEGHNRARRFITLIDELYEAKCAILCCALEAKTPTELFRGNNKNQNAIAPSTEKPIDSNETKTREEEILWVDVAQEGGTPVGALASVRELAFAFERASSRIFEMSSSSWWDRVLKR</sequence>
<reference evidence="4" key="2">
    <citation type="submission" date="2021-04" db="EMBL/GenBank/DDBJ databases">
        <authorList>
            <person name="Podell S."/>
        </authorList>
    </citation>
    <scope>NUCLEOTIDE SEQUENCE</scope>
    <source>
        <strain evidence="4">Hildebrandi</strain>
    </source>
</reference>
<feature type="compositionally biased region" description="Basic and acidic residues" evidence="3">
    <location>
        <begin position="109"/>
        <end position="118"/>
    </location>
</feature>
<dbReference type="PANTHER" id="PTHR12169">
    <property type="entry name" value="ATPASE N2B"/>
    <property type="match status" value="1"/>
</dbReference>
<dbReference type="EMBL" id="JAGRRH010000010">
    <property type="protein sequence ID" value="KAG7362887.1"/>
    <property type="molecule type" value="Genomic_DNA"/>
</dbReference>